<feature type="compositionally biased region" description="Basic and acidic residues" evidence="2">
    <location>
        <begin position="30"/>
        <end position="43"/>
    </location>
</feature>
<gene>
    <name evidence="3" type="ORF">HICCMSTLAB_LOCUS550</name>
</gene>
<protein>
    <submittedName>
        <fullName evidence="3">Uncharacterized protein</fullName>
    </submittedName>
</protein>
<feature type="compositionally biased region" description="Basic and acidic residues" evidence="2">
    <location>
        <begin position="1"/>
        <end position="21"/>
    </location>
</feature>
<dbReference type="PANTHER" id="PTHR46579">
    <property type="entry name" value="F5/8 TYPE C DOMAIN-CONTAINING PROTEIN-RELATED"/>
    <property type="match status" value="1"/>
</dbReference>
<keyword evidence="1" id="KW-0175">Coiled coil</keyword>
<evidence type="ECO:0000256" key="1">
    <source>
        <dbReference type="SAM" id="Coils"/>
    </source>
</evidence>
<sequence>MVALKRIENNSKTDIGEESKRSAFSGLSEAESRSYTKGKKENDAANNSGLCDKSLREDDLYKLKNTIMFEPSNLSVWQVLTMIMAIVVRFNLSDEIQQAIISLMKLAAGPQFKCLDTSKYLINKFFNPVSNAAQYVFYCPTCNNLLTNPLPITKNIKSEVTCDKCKKKYETSKKEGNFFVTVDLEPQLQNYLSTEYVRKQIQDKIENRSNTNAEHSISDVCDSDRYKADEFIQSKNDSDNVVLTLNVNLDGAPLFKSGKNSFWPIQCIINEIPQIMRHNFMLLAGLWYTSCEPKPEFMNLYLKSFITQIQKLTVTGLKVLVENGRVITYFVKIFSFPVDSVARPVLQNRLQFNGFYGCSWCYQRGQTSSRSMKYPLSSDTPRLRDHESYVKDVEKHKNDIKKLRKTKKNEKYTVFGIKGSSVLSSLSDFDCVWGFPHDYMHGVLLGVTRQLWNKWSKEFLSVDQRKLINARLTAIQPPNEIHRTPQILLKRKSWKATEWRSWLLFYSVPVLSGILRQDLLDSYKLLVKSIFKLLSVNLTENELLQCEMDLLKFVYDCQNLYGISFITFNVHSLLHIVDSVRKNGPSWATSTYAFENNIYNLKLQVSGPNGVLGQMAIRTLRSNNFQKVLATESNETCRQFSEGILNKKRPNVSKAVESDNGALLMDHVNEGQLENSAYSIVVVYFKKRCITVKYINKQEKLTTHLLE</sequence>
<evidence type="ECO:0000313" key="4">
    <source>
        <dbReference type="Proteomes" id="UP000786811"/>
    </source>
</evidence>
<dbReference type="PANTHER" id="PTHR46579:SF1">
    <property type="entry name" value="F5_8 TYPE C DOMAIN-CONTAINING PROTEIN"/>
    <property type="match status" value="1"/>
</dbReference>
<feature type="region of interest" description="Disordered" evidence="2">
    <location>
        <begin position="1"/>
        <end position="48"/>
    </location>
</feature>
<dbReference type="AlphaFoldDB" id="A0A8J2EBI2"/>
<name>A0A8J2EBI2_COTCN</name>
<dbReference type="Proteomes" id="UP000786811">
    <property type="component" value="Unassembled WGS sequence"/>
</dbReference>
<dbReference type="EMBL" id="CAJNRD030001114">
    <property type="protein sequence ID" value="CAG5073666.1"/>
    <property type="molecule type" value="Genomic_DNA"/>
</dbReference>
<reference evidence="3" key="1">
    <citation type="submission" date="2021-04" db="EMBL/GenBank/DDBJ databases">
        <authorList>
            <person name="Chebbi M.A.C M."/>
        </authorList>
    </citation>
    <scope>NUCLEOTIDE SEQUENCE</scope>
</reference>
<comment type="caution">
    <text evidence="3">The sequence shown here is derived from an EMBL/GenBank/DDBJ whole genome shotgun (WGS) entry which is preliminary data.</text>
</comment>
<organism evidence="3 4">
    <name type="scientific">Cotesia congregata</name>
    <name type="common">Parasitoid wasp</name>
    <name type="synonym">Apanteles congregatus</name>
    <dbReference type="NCBI Taxonomy" id="51543"/>
    <lineage>
        <taxon>Eukaryota</taxon>
        <taxon>Metazoa</taxon>
        <taxon>Ecdysozoa</taxon>
        <taxon>Arthropoda</taxon>
        <taxon>Hexapoda</taxon>
        <taxon>Insecta</taxon>
        <taxon>Pterygota</taxon>
        <taxon>Neoptera</taxon>
        <taxon>Endopterygota</taxon>
        <taxon>Hymenoptera</taxon>
        <taxon>Apocrita</taxon>
        <taxon>Ichneumonoidea</taxon>
        <taxon>Braconidae</taxon>
        <taxon>Microgastrinae</taxon>
        <taxon>Cotesia</taxon>
    </lineage>
</organism>
<dbReference type="OrthoDB" id="6509516at2759"/>
<evidence type="ECO:0000313" key="3">
    <source>
        <dbReference type="EMBL" id="CAG5073666.1"/>
    </source>
</evidence>
<keyword evidence="4" id="KW-1185">Reference proteome</keyword>
<proteinExistence type="predicted"/>
<evidence type="ECO:0000256" key="2">
    <source>
        <dbReference type="SAM" id="MobiDB-lite"/>
    </source>
</evidence>
<feature type="coiled-coil region" evidence="1">
    <location>
        <begin position="386"/>
        <end position="413"/>
    </location>
</feature>
<accession>A0A8J2EBI2</accession>